<keyword evidence="23" id="KW-0793">Thylakoid</keyword>
<sequence>MTTALVNNANQSLWTRFCEWVTSTQNRLYVGWFGVIMIPTLLTATTVYIIAFIAAPPVDIDGIREPVSGSFLYGNNIITGAVVPLSNAIGLHLYPIWEAASVDEWLYNGGPYELVVCHFFIGICAYMGREWELSYRLGMRPWISVAYSAPVAAACAVFIIYPIGQGSFSDGMPLGISGTFNFMLVFQAEHNILMHPFHMLGVAGVFGGALFSAMHGSLVTSSILRETSEQESANEGYRFGQETETYSIVAAHGYFGRLLWQYTSFNNSRSLHFALAVFPVIGIWFTSLGISTMAFNLNGLNFNQSIVDSNARVISSWADIINRANLGFEVMHERNAHNFPLDLA</sequence>
<geneLocation type="chloroplast" evidence="27"/>
<name>A0A0C5C5A4_9CHLO</name>
<feature type="site" description="Tyrosine radical intermediate" evidence="23">
    <location>
        <position position="161"/>
    </location>
</feature>
<keyword evidence="20 23" id="KW-0464">Manganese</keyword>
<feature type="site" description="Stabilizes free radical intermediate" evidence="23">
    <location>
        <position position="190"/>
    </location>
</feature>
<feature type="binding site" evidence="23">
    <location>
        <position position="344"/>
    </location>
    <ligand>
        <name>[CaMn4O5] cluster</name>
        <dbReference type="ChEBI" id="CHEBI:189552"/>
    </ligand>
</feature>
<proteinExistence type="inferred from homology"/>
<evidence type="ECO:0000256" key="26">
    <source>
        <dbReference type="SAM" id="Phobius"/>
    </source>
</evidence>
<feature type="transmembrane region" description="Helical" evidence="26">
    <location>
        <begin position="29"/>
        <end position="55"/>
    </location>
</feature>
<keyword evidence="27" id="KW-0934">Plastid</keyword>
<feature type="binding site" evidence="23">
    <location>
        <position position="272"/>
    </location>
    <ligand>
        <name>Fe cation</name>
        <dbReference type="ChEBI" id="CHEBI:24875"/>
        <note>ligand shared with heterodimeric partner</note>
    </ligand>
</feature>
<keyword evidence="17 23" id="KW-0560">Oxidoreductase</keyword>
<evidence type="ECO:0000256" key="5">
    <source>
        <dbReference type="ARBA" id="ARBA00022528"/>
    </source>
</evidence>
<dbReference type="EC" id="1.10.3.9" evidence="23"/>
<keyword evidence="8 23" id="KW-0359">Herbicide resistance</keyword>
<dbReference type="FunFam" id="1.20.85.10:FF:000002">
    <property type="entry name" value="Photosystem II protein D1"/>
    <property type="match status" value="1"/>
</dbReference>
<evidence type="ECO:0000256" key="10">
    <source>
        <dbReference type="ARBA" id="ARBA00022723"/>
    </source>
</evidence>
<feature type="binding site" evidence="23">
    <location>
        <position position="342"/>
    </location>
    <ligand>
        <name>[CaMn4O5] cluster</name>
        <dbReference type="ChEBI" id="CHEBI:189552"/>
    </ligand>
</feature>
<feature type="binding site" evidence="23">
    <location>
        <position position="170"/>
    </location>
    <ligand>
        <name>[CaMn4O5] cluster</name>
        <dbReference type="ChEBI" id="CHEBI:189552"/>
    </ligand>
</feature>
<accession>A0A0C5C5A4</accession>
<evidence type="ECO:0000256" key="22">
    <source>
        <dbReference type="ARBA" id="ARBA00055838"/>
    </source>
</evidence>
<dbReference type="InterPro" id="IPR055265">
    <property type="entry name" value="Photo_RC_L/M_CS"/>
</dbReference>
<dbReference type="InterPro" id="IPR055266">
    <property type="entry name" value="D1/D2"/>
</dbReference>
<keyword evidence="4 23" id="KW-0148">Chlorophyll</keyword>
<evidence type="ECO:0000256" key="6">
    <source>
        <dbReference type="ARBA" id="ARBA00022531"/>
    </source>
</evidence>
<dbReference type="Pfam" id="PF00124">
    <property type="entry name" value="Photo_RC"/>
    <property type="match status" value="1"/>
</dbReference>
<feature type="binding site" evidence="23">
    <location>
        <position position="189"/>
    </location>
    <ligand>
        <name>[CaMn4O5] cluster</name>
        <dbReference type="ChEBI" id="CHEBI:189552"/>
    </ligand>
</feature>
<feature type="binding site" evidence="23">
    <location>
        <position position="332"/>
    </location>
    <ligand>
        <name>[CaMn4O5] cluster</name>
        <dbReference type="ChEBI" id="CHEBI:189552"/>
    </ligand>
</feature>
<keyword evidence="5 27" id="KW-0150">Chloroplast</keyword>
<keyword evidence="21 23" id="KW-0604">Photosystem II</keyword>
<evidence type="ECO:0000256" key="15">
    <source>
        <dbReference type="ARBA" id="ARBA00022990"/>
    </source>
</evidence>
<comment type="caution">
    <text evidence="23">Lacks conserved residue(s) required for the propagation of feature annotation.</text>
</comment>
<evidence type="ECO:0000256" key="14">
    <source>
        <dbReference type="ARBA" id="ARBA00022989"/>
    </source>
</evidence>
<keyword evidence="16 23" id="KW-0157">Chromophore</keyword>
<dbReference type="InterPro" id="IPR036854">
    <property type="entry name" value="Photo_II_D1/D2_sf"/>
</dbReference>
<comment type="similarity">
    <text evidence="2 23 24">Belongs to the reaction center PufL/M/PsbA/D family.</text>
</comment>
<keyword evidence="19 23" id="KW-0472">Membrane</keyword>
<keyword evidence="7" id="KW-0597">Phosphoprotein</keyword>
<dbReference type="GO" id="GO:0016168">
    <property type="term" value="F:chlorophyll binding"/>
    <property type="evidence" value="ECO:0007669"/>
    <property type="project" value="UniProtKB-UniRule"/>
</dbReference>
<evidence type="ECO:0000256" key="12">
    <source>
        <dbReference type="ARBA" id="ARBA00022842"/>
    </source>
</evidence>
<keyword evidence="15" id="KW-0007">Acetylation</keyword>
<protein>
    <recommendedName>
        <fullName evidence="23 25">Photosystem II protein D1</fullName>
        <shortName evidence="23">PSII D1 protein</shortName>
        <ecNumber evidence="23">1.10.3.9</ecNumber>
    </recommendedName>
    <alternativeName>
        <fullName evidence="23">Photosystem II Q(B) protein</fullName>
    </alternativeName>
</protein>
<dbReference type="PROSITE" id="PS00244">
    <property type="entry name" value="REACTION_CENTER"/>
    <property type="match status" value="1"/>
</dbReference>
<feature type="transmembrane region" description="Helical" evidence="26">
    <location>
        <begin position="109"/>
        <end position="129"/>
    </location>
</feature>
<evidence type="ECO:0000256" key="3">
    <source>
        <dbReference type="ARBA" id="ARBA00022448"/>
    </source>
</evidence>
<feature type="binding site" description="axial binding residue" evidence="23">
    <location>
        <position position="118"/>
    </location>
    <ligand>
        <name>chlorophyll a</name>
        <dbReference type="ChEBI" id="CHEBI:58416"/>
        <label>ChlzD1</label>
    </ligand>
    <ligandPart>
        <name>Mg</name>
        <dbReference type="ChEBI" id="CHEBI:25107"/>
    </ligandPart>
</feature>
<feature type="transmembrane region" description="Helical" evidence="26">
    <location>
        <begin position="273"/>
        <end position="295"/>
    </location>
</feature>
<comment type="PTM">
    <text evidence="23">Tyr-161 forms a radical intermediate that is referred to as redox-active TyrZ, YZ or Y-Z.</text>
</comment>
<evidence type="ECO:0000256" key="16">
    <source>
        <dbReference type="ARBA" id="ARBA00022991"/>
    </source>
</evidence>
<keyword evidence="9 23" id="KW-0812">Transmembrane</keyword>
<comment type="function">
    <text evidence="22">This is one of the two reaction center proteins of photosystem II.</text>
</comment>
<evidence type="ECO:0000256" key="4">
    <source>
        <dbReference type="ARBA" id="ARBA00022494"/>
    </source>
</evidence>
<evidence type="ECO:0000256" key="25">
    <source>
        <dbReference type="RuleBase" id="RU004332"/>
    </source>
</evidence>
<comment type="subunit">
    <text evidence="23">PSII is composed of 1 copy each of membrane proteins PsbA, PsbB, PsbC, PsbD, PsbE, PsbF, PsbH, PsbI, PsbJ, PsbK, PsbL, PsbM, PsbT, PsbX, PsbY, PsbZ, Psb30/Ycf12, at least 3 peripheral proteins of the oxygen-evolving complex and a large number of cofactors. It forms dimeric complexes.</text>
</comment>
<evidence type="ECO:0000256" key="21">
    <source>
        <dbReference type="ARBA" id="ARBA00023276"/>
    </source>
</evidence>
<evidence type="ECO:0000256" key="23">
    <source>
        <dbReference type="HAMAP-Rule" id="MF_01379"/>
    </source>
</evidence>
<dbReference type="GO" id="GO:0009535">
    <property type="term" value="C:chloroplast thylakoid membrane"/>
    <property type="evidence" value="ECO:0007669"/>
    <property type="project" value="UniProtKB-SubCell"/>
</dbReference>
<dbReference type="GO" id="GO:0009635">
    <property type="term" value="P:response to herbicide"/>
    <property type="evidence" value="ECO:0007669"/>
    <property type="project" value="UniProtKB-KW"/>
</dbReference>
<dbReference type="PRINTS" id="PR00256">
    <property type="entry name" value="REACTNCENTRE"/>
</dbReference>
<evidence type="ECO:0000256" key="1">
    <source>
        <dbReference type="ARBA" id="ARBA00004141"/>
    </source>
</evidence>
<keyword evidence="14 23" id="KW-1133">Transmembrane helix</keyword>
<feature type="binding site" evidence="23">
    <location>
        <position position="333"/>
    </location>
    <ligand>
        <name>[CaMn4O5] cluster</name>
        <dbReference type="ChEBI" id="CHEBI:189552"/>
    </ligand>
</feature>
<dbReference type="GO" id="GO:0009055">
    <property type="term" value="F:electron transfer activity"/>
    <property type="evidence" value="ECO:0007669"/>
    <property type="project" value="UniProtKB-UniRule"/>
</dbReference>
<feature type="transmembrane region" description="Helical" evidence="26">
    <location>
        <begin position="198"/>
        <end position="218"/>
    </location>
</feature>
<feature type="binding site" evidence="23">
    <location>
        <position position="215"/>
    </location>
    <ligand>
        <name>Fe cation</name>
        <dbReference type="ChEBI" id="CHEBI:24875"/>
        <note>ligand shared with heterodimeric partner</note>
    </ligand>
</feature>
<evidence type="ECO:0000256" key="13">
    <source>
        <dbReference type="ARBA" id="ARBA00022982"/>
    </source>
</evidence>
<dbReference type="GO" id="GO:0010242">
    <property type="term" value="F:oxygen evolving activity"/>
    <property type="evidence" value="ECO:0007669"/>
    <property type="project" value="UniProtKB-EC"/>
</dbReference>
<evidence type="ECO:0000256" key="9">
    <source>
        <dbReference type="ARBA" id="ARBA00022692"/>
    </source>
</evidence>
<feature type="chain" id="PRO_5023312788" description="Photosystem II protein D1" evidence="23">
    <location>
        <begin position="1"/>
        <end position="344"/>
    </location>
</feature>
<dbReference type="GO" id="GO:0009772">
    <property type="term" value="P:photosynthetic electron transport in photosystem II"/>
    <property type="evidence" value="ECO:0007669"/>
    <property type="project" value="InterPro"/>
</dbReference>
<comment type="subcellular location">
    <subcellularLocation>
        <location evidence="1">Membrane</location>
        <topology evidence="1">Multi-pass membrane protein</topology>
    </subcellularLocation>
    <subcellularLocation>
        <location evidence="23">Plastid</location>
        <location evidence="23">Chloroplast thylakoid membrane</location>
        <topology evidence="23">Multi-pass membrane protein</topology>
    </subcellularLocation>
</comment>
<evidence type="ECO:0000256" key="8">
    <source>
        <dbReference type="ARBA" id="ARBA00022646"/>
    </source>
</evidence>
<dbReference type="NCBIfam" id="TIGR01151">
    <property type="entry name" value="psbA"/>
    <property type="match status" value="1"/>
</dbReference>
<feature type="transmembrane region" description="Helical" evidence="26">
    <location>
        <begin position="141"/>
        <end position="161"/>
    </location>
</feature>
<keyword evidence="11 23" id="KW-0106">Calcium</keyword>
<dbReference type="Gene3D" id="1.20.85.10">
    <property type="entry name" value="Photosystem II protein D1-like"/>
    <property type="match status" value="2"/>
</dbReference>
<evidence type="ECO:0000256" key="11">
    <source>
        <dbReference type="ARBA" id="ARBA00022837"/>
    </source>
</evidence>
<feature type="binding site" description="axial binding residue" evidence="23">
    <location>
        <position position="198"/>
    </location>
    <ligand>
        <name>chlorophyll a</name>
        <dbReference type="ChEBI" id="CHEBI:58416"/>
        <label>PD1</label>
    </ligand>
    <ligandPart>
        <name>Mg</name>
        <dbReference type="ChEBI" id="CHEBI:25107"/>
    </ligandPart>
</feature>
<feature type="binding site" evidence="23">
    <location>
        <position position="126"/>
    </location>
    <ligand>
        <name>pheophytin a</name>
        <dbReference type="ChEBI" id="CHEBI:136840"/>
        <label>D1</label>
    </ligand>
</feature>
<reference evidence="27" key="1">
    <citation type="journal article" date="2014" name="Front Ecol Evol">
        <title>New phylogenetic hypotheses for the core Chlorophyta based on chloroplast sequence data.</title>
        <authorList>
            <person name="Fucikova K."/>
            <person name="Leliaert F."/>
            <person name="Cooper E.D."/>
            <person name="Skaloud P."/>
            <person name="D'Hondt S."/>
            <person name="De Clerck O."/>
            <person name="Gurgel C.F.D."/>
            <person name="Lewis L.A."/>
            <person name="Lewis P.O."/>
            <person name="Lopez-Bautista J.M."/>
            <person name="Delwiche C.F."/>
            <person name="Verbruggen H."/>
        </authorList>
    </citation>
    <scope>NUCLEOTIDE SEQUENCE</scope>
    <source>
        <strain evidence="27">SAG 20.94</strain>
    </source>
</reference>
<keyword evidence="12 23" id="KW-0460">Magnesium</keyword>
<dbReference type="PANTHER" id="PTHR33149:SF12">
    <property type="entry name" value="PHOTOSYSTEM II D2 PROTEIN"/>
    <property type="match status" value="1"/>
</dbReference>
<comment type="miscellaneous">
    <text evidence="23">2 of the reaction center chlorophylls (ChlD1 and ChlD2) are entirely coordinated by water.</text>
</comment>
<keyword evidence="13 23" id="KW-0249">Electron transport</keyword>
<keyword evidence="6 23" id="KW-0602">Photosynthesis</keyword>
<comment type="miscellaneous">
    <text evidence="23">Herbicides such as atrazine, BNT, diuron or ioxynil bind in the Q(B) binding site and block subsequent electron transfer.</text>
</comment>
<dbReference type="InterPro" id="IPR000484">
    <property type="entry name" value="Photo_RC_L/M"/>
</dbReference>
<dbReference type="GO" id="GO:0005506">
    <property type="term" value="F:iron ion binding"/>
    <property type="evidence" value="ECO:0007669"/>
    <property type="project" value="UniProtKB-UniRule"/>
</dbReference>
<evidence type="ECO:0000256" key="20">
    <source>
        <dbReference type="ARBA" id="ARBA00023211"/>
    </source>
</evidence>
<keyword evidence="18 23" id="KW-0408">Iron</keyword>
<evidence type="ECO:0000313" key="27">
    <source>
        <dbReference type="EMBL" id="AJM90115.1"/>
    </source>
</evidence>
<dbReference type="GO" id="GO:0009523">
    <property type="term" value="C:photosystem II"/>
    <property type="evidence" value="ECO:0007669"/>
    <property type="project" value="UniProtKB-KW"/>
</dbReference>
<dbReference type="HAMAP" id="MF_01379">
    <property type="entry name" value="PSII_PsbA_D1"/>
    <property type="match status" value="1"/>
</dbReference>
<evidence type="ECO:0000256" key="7">
    <source>
        <dbReference type="ARBA" id="ARBA00022553"/>
    </source>
</evidence>
<dbReference type="InterPro" id="IPR005867">
    <property type="entry name" value="PSII_D1"/>
</dbReference>
<organism evidence="27">
    <name type="scientific">Trentepohlia annulata</name>
    <dbReference type="NCBI Taxonomy" id="374116"/>
    <lineage>
        <taxon>Eukaryota</taxon>
        <taxon>Viridiplantae</taxon>
        <taxon>Chlorophyta</taxon>
        <taxon>core chlorophytes</taxon>
        <taxon>Ulvophyceae</taxon>
        <taxon>TCBD clade</taxon>
        <taxon>Trentepohliales</taxon>
        <taxon>Trentepohliaceae</taxon>
        <taxon>Trentepohlia</taxon>
    </lineage>
</organism>
<dbReference type="SUPFAM" id="SSF81483">
    <property type="entry name" value="Bacterial photosystem II reaction centre, L and M subunits"/>
    <property type="match status" value="1"/>
</dbReference>
<evidence type="ECO:0000256" key="2">
    <source>
        <dbReference type="ARBA" id="ARBA00008204"/>
    </source>
</evidence>
<evidence type="ECO:0000256" key="17">
    <source>
        <dbReference type="ARBA" id="ARBA00023002"/>
    </source>
</evidence>
<evidence type="ECO:0000256" key="18">
    <source>
        <dbReference type="ARBA" id="ARBA00023004"/>
    </source>
</evidence>
<dbReference type="GO" id="GO:0016682">
    <property type="term" value="F:oxidoreductase activity, acting on diphenols and related substances as donors, oxygen as acceptor"/>
    <property type="evidence" value="ECO:0007669"/>
    <property type="project" value="UniProtKB-UniRule"/>
</dbReference>
<feature type="binding site" evidence="23">
    <location>
        <position position="215"/>
    </location>
    <ligand>
        <name>a quinone</name>
        <dbReference type="ChEBI" id="CHEBI:132124"/>
        <label>B</label>
    </ligand>
</feature>
<evidence type="ECO:0000256" key="19">
    <source>
        <dbReference type="ARBA" id="ARBA00023136"/>
    </source>
</evidence>
<feature type="transmembrane region" description="Helical" evidence="26">
    <location>
        <begin position="76"/>
        <end position="97"/>
    </location>
</feature>
<keyword evidence="10 23" id="KW-0479">Metal-binding</keyword>
<dbReference type="AlphaFoldDB" id="A0A0C5C5A4"/>
<comment type="catalytic activity">
    <reaction evidence="23">
        <text>2 a plastoquinone + 4 hnu + 2 H2O = 2 a plastoquinol + O2</text>
        <dbReference type="Rhea" id="RHEA:36359"/>
        <dbReference type="Rhea" id="RHEA-COMP:9561"/>
        <dbReference type="Rhea" id="RHEA-COMP:9562"/>
        <dbReference type="ChEBI" id="CHEBI:15377"/>
        <dbReference type="ChEBI" id="CHEBI:15379"/>
        <dbReference type="ChEBI" id="CHEBI:17757"/>
        <dbReference type="ChEBI" id="CHEBI:30212"/>
        <dbReference type="ChEBI" id="CHEBI:62192"/>
        <dbReference type="EC" id="1.10.3.9"/>
    </reaction>
</comment>
<comment type="function">
    <text evidence="23">Photosystem II (PSII) is a light-driven water:plastoquinone oxidoreductase that uses light energy to abstract electrons from H(2)O, generating O(2) and a proton gradient subsequently used for ATP formation. It consists of a core antenna complex that captures photons, and an electron transfer chain that converts photonic excitation into a charge separation. The D1/D2 (PsbA/PsbD) reaction center heterodimer binds P680, the primary electron donor of PSII as well as several subsequent electron acceptors.</text>
</comment>
<feature type="binding site" evidence="23">
    <location>
        <begin position="264"/>
        <end position="265"/>
    </location>
    <ligand>
        <name>a quinone</name>
        <dbReference type="ChEBI" id="CHEBI:132124"/>
        <label>B</label>
    </ligand>
</feature>
<dbReference type="PANTHER" id="PTHR33149">
    <property type="entry name" value="PHOTOSYSTEM II PROTEIN D1"/>
    <property type="match status" value="1"/>
</dbReference>
<keyword evidence="3 23" id="KW-0813">Transport</keyword>
<evidence type="ECO:0000256" key="24">
    <source>
        <dbReference type="RuleBase" id="RU004331"/>
    </source>
</evidence>
<dbReference type="EMBL" id="KM464705">
    <property type="protein sequence ID" value="AJM90115.1"/>
    <property type="molecule type" value="Genomic_DNA"/>
</dbReference>
<gene>
    <name evidence="23 27" type="primary">psbA</name>
</gene>